<protein>
    <submittedName>
        <fullName evidence="1">VOC family protein</fullName>
    </submittedName>
</protein>
<gene>
    <name evidence="1" type="ORF">ACFODU_11695</name>
</gene>
<proteinExistence type="predicted"/>
<dbReference type="InterPro" id="IPR029068">
    <property type="entry name" value="Glyas_Bleomycin-R_OHBP_Dase"/>
</dbReference>
<dbReference type="EMBL" id="JBHRST010000019">
    <property type="protein sequence ID" value="MFC3098451.1"/>
    <property type="molecule type" value="Genomic_DNA"/>
</dbReference>
<evidence type="ECO:0000313" key="2">
    <source>
        <dbReference type="Proteomes" id="UP001595456"/>
    </source>
</evidence>
<organism evidence="1 2">
    <name type="scientific">Alteraurantiacibacter palmitatis</name>
    <dbReference type="NCBI Taxonomy" id="2054628"/>
    <lineage>
        <taxon>Bacteria</taxon>
        <taxon>Pseudomonadati</taxon>
        <taxon>Pseudomonadota</taxon>
        <taxon>Alphaproteobacteria</taxon>
        <taxon>Sphingomonadales</taxon>
        <taxon>Erythrobacteraceae</taxon>
        <taxon>Alteraurantiacibacter</taxon>
    </lineage>
</organism>
<accession>A0ABV7E8X8</accession>
<sequence>MHDRKHTGGTGQFGEDSRVTQELGFGQPMGGVAQTAFIVPDLEAAIRHWATDMRAGPFFVLPHLLVPGQTYRGAESRADVTLAMGFAGHMMIELIQPLDDNPSVYRETIEARGYGYHHMGIACADVEADVAAYSQRGWHEAYRAAVPTGGEVVYLDNGSGAATGFIELLPVTPGMDATFTRFWEASRNWDGRDPIRPFA</sequence>
<dbReference type="Pfam" id="PF13669">
    <property type="entry name" value="Glyoxalase_4"/>
    <property type="match status" value="1"/>
</dbReference>
<dbReference type="Proteomes" id="UP001595456">
    <property type="component" value="Unassembled WGS sequence"/>
</dbReference>
<evidence type="ECO:0000313" key="1">
    <source>
        <dbReference type="EMBL" id="MFC3098451.1"/>
    </source>
</evidence>
<dbReference type="RefSeq" id="WP_377923092.1">
    <property type="nucleotide sequence ID" value="NZ_JBHRST010000019.1"/>
</dbReference>
<comment type="caution">
    <text evidence="1">The sequence shown here is derived from an EMBL/GenBank/DDBJ whole genome shotgun (WGS) entry which is preliminary data.</text>
</comment>
<name>A0ABV7E8X8_9SPHN</name>
<dbReference type="Gene3D" id="3.10.180.10">
    <property type="entry name" value="2,3-Dihydroxybiphenyl 1,2-Dioxygenase, domain 1"/>
    <property type="match status" value="1"/>
</dbReference>
<reference evidence="2" key="1">
    <citation type="journal article" date="2019" name="Int. J. Syst. Evol. Microbiol.">
        <title>The Global Catalogue of Microorganisms (GCM) 10K type strain sequencing project: providing services to taxonomists for standard genome sequencing and annotation.</title>
        <authorList>
            <consortium name="The Broad Institute Genomics Platform"/>
            <consortium name="The Broad Institute Genome Sequencing Center for Infectious Disease"/>
            <person name="Wu L."/>
            <person name="Ma J."/>
        </authorList>
    </citation>
    <scope>NUCLEOTIDE SEQUENCE [LARGE SCALE GENOMIC DNA]</scope>
    <source>
        <strain evidence="2">KCTC 52607</strain>
    </source>
</reference>
<dbReference type="SUPFAM" id="SSF54593">
    <property type="entry name" value="Glyoxalase/Bleomycin resistance protein/Dihydroxybiphenyl dioxygenase"/>
    <property type="match status" value="1"/>
</dbReference>
<keyword evidence="2" id="KW-1185">Reference proteome</keyword>